<keyword evidence="2" id="KW-0472">Membrane</keyword>
<dbReference type="Gene3D" id="1.10.150.20">
    <property type="entry name" value="5' to 3' exonuclease, C-terminal subdomain"/>
    <property type="match status" value="1"/>
</dbReference>
<feature type="region of interest" description="Disordered" evidence="1">
    <location>
        <begin position="60"/>
        <end position="113"/>
    </location>
</feature>
<protein>
    <recommendedName>
        <fullName evidence="5">NADH-quinone oxidoreductase subunit E</fullName>
    </recommendedName>
</protein>
<keyword evidence="2" id="KW-1133">Transmembrane helix</keyword>
<feature type="transmembrane region" description="Helical" evidence="2">
    <location>
        <begin position="12"/>
        <end position="36"/>
    </location>
</feature>
<dbReference type="EMBL" id="CP080590">
    <property type="protein sequence ID" value="QYO78120.1"/>
    <property type="molecule type" value="Genomic_DNA"/>
</dbReference>
<name>A0ABX8WIL6_9HYPH</name>
<dbReference type="RefSeq" id="WP_220306600.1">
    <property type="nucleotide sequence ID" value="NZ_CP080590.1"/>
</dbReference>
<feature type="compositionally biased region" description="Low complexity" evidence="1">
    <location>
        <begin position="61"/>
        <end position="77"/>
    </location>
</feature>
<evidence type="ECO:0000256" key="1">
    <source>
        <dbReference type="SAM" id="MobiDB-lite"/>
    </source>
</evidence>
<organism evidence="3 4">
    <name type="scientific">Devosia salina</name>
    <dbReference type="NCBI Taxonomy" id="2860336"/>
    <lineage>
        <taxon>Bacteria</taxon>
        <taxon>Pseudomonadati</taxon>
        <taxon>Pseudomonadota</taxon>
        <taxon>Alphaproteobacteria</taxon>
        <taxon>Hyphomicrobiales</taxon>
        <taxon>Devosiaceae</taxon>
        <taxon>Devosia</taxon>
    </lineage>
</organism>
<accession>A0ABX8WIL6</accession>
<feature type="compositionally biased region" description="Low complexity" evidence="1">
    <location>
        <begin position="84"/>
        <end position="97"/>
    </location>
</feature>
<evidence type="ECO:0000313" key="3">
    <source>
        <dbReference type="EMBL" id="QYO78120.1"/>
    </source>
</evidence>
<keyword evidence="2" id="KW-0812">Transmembrane</keyword>
<proteinExistence type="predicted"/>
<keyword evidence="4" id="KW-1185">Reference proteome</keyword>
<evidence type="ECO:0000313" key="4">
    <source>
        <dbReference type="Proteomes" id="UP000825799"/>
    </source>
</evidence>
<sequence>MITAEHVVEVALLVLVAYLTGCVLGYCAHIAARAFANRPRFETRLQAQVLAAAQMNRPETLAPAAAPRSAARRLAGAVDRDDAPSVPQQSVPTQQRPPDLPSPRGGKPDDLKKIKGIGAKTESSLNDLGVYHLDQVAAWQPAHIDWLEGRIAVRGRIRREQWVEQAILLATATAPT</sequence>
<gene>
    <name evidence="3" type="ORF">K1X15_06055</name>
</gene>
<evidence type="ECO:0000256" key="2">
    <source>
        <dbReference type="SAM" id="Phobius"/>
    </source>
</evidence>
<dbReference type="Proteomes" id="UP000825799">
    <property type="component" value="Chromosome"/>
</dbReference>
<reference evidence="3 4" key="1">
    <citation type="submission" date="2021-08" db="EMBL/GenBank/DDBJ databases">
        <title>Devosia salina sp. nov., isolated from the South China Sea sediment.</title>
        <authorList>
            <person name="Zhou Z."/>
        </authorList>
    </citation>
    <scope>NUCLEOTIDE SEQUENCE [LARGE SCALE GENOMIC DNA]</scope>
    <source>
        <strain evidence="3 4">SCS-3</strain>
    </source>
</reference>
<evidence type="ECO:0008006" key="5">
    <source>
        <dbReference type="Google" id="ProtNLM"/>
    </source>
</evidence>